<evidence type="ECO:0000313" key="1">
    <source>
        <dbReference type="EMBL" id="GIX84076.1"/>
    </source>
</evidence>
<sequence>MQTIRLARGVDGGVVACPNQWGLLTSLCWPLFRGLFGNSLEKRLNSKCVFGVGRGRCFESDKKVLCPGSHSNIVDVYCTICEF</sequence>
<dbReference type="Proteomes" id="UP001054837">
    <property type="component" value="Unassembled WGS sequence"/>
</dbReference>
<keyword evidence="2" id="KW-1185">Reference proteome</keyword>
<reference evidence="1 2" key="1">
    <citation type="submission" date="2021-06" db="EMBL/GenBank/DDBJ databases">
        <title>Caerostris darwini draft genome.</title>
        <authorList>
            <person name="Kono N."/>
            <person name="Arakawa K."/>
        </authorList>
    </citation>
    <scope>NUCLEOTIDE SEQUENCE [LARGE SCALE GENOMIC DNA]</scope>
</reference>
<gene>
    <name evidence="1" type="ORF">CDAR_236661</name>
</gene>
<proteinExistence type="predicted"/>
<dbReference type="EMBL" id="BPLQ01001696">
    <property type="protein sequence ID" value="GIX84076.1"/>
    <property type="molecule type" value="Genomic_DNA"/>
</dbReference>
<dbReference type="AlphaFoldDB" id="A0AAV4NH40"/>
<accession>A0AAV4NH40</accession>
<evidence type="ECO:0000313" key="2">
    <source>
        <dbReference type="Proteomes" id="UP001054837"/>
    </source>
</evidence>
<organism evidence="1 2">
    <name type="scientific">Caerostris darwini</name>
    <dbReference type="NCBI Taxonomy" id="1538125"/>
    <lineage>
        <taxon>Eukaryota</taxon>
        <taxon>Metazoa</taxon>
        <taxon>Ecdysozoa</taxon>
        <taxon>Arthropoda</taxon>
        <taxon>Chelicerata</taxon>
        <taxon>Arachnida</taxon>
        <taxon>Araneae</taxon>
        <taxon>Araneomorphae</taxon>
        <taxon>Entelegynae</taxon>
        <taxon>Araneoidea</taxon>
        <taxon>Araneidae</taxon>
        <taxon>Caerostris</taxon>
    </lineage>
</organism>
<name>A0AAV4NH40_9ARAC</name>
<comment type="caution">
    <text evidence="1">The sequence shown here is derived from an EMBL/GenBank/DDBJ whole genome shotgun (WGS) entry which is preliminary data.</text>
</comment>
<protein>
    <submittedName>
        <fullName evidence="1">Uncharacterized protein</fullName>
    </submittedName>
</protein>